<keyword evidence="2 9" id="KW-0820">tRNA-binding</keyword>
<dbReference type="SUPFAM" id="SSF55729">
    <property type="entry name" value="Acyl-CoA N-acyltransferases (Nat)"/>
    <property type="match status" value="1"/>
</dbReference>
<dbReference type="Gene3D" id="3.40.630.30">
    <property type="match status" value="1"/>
</dbReference>
<comment type="function">
    <text evidence="9">Catalyzes the formation of N(4)-acetylcytidine (ac(4)C) at the wobble position of tRNA(Met), by using acetyl-CoA as an acetyl donor and ATP (or GTP).</text>
</comment>
<name>I2B6N2_SHIBC</name>
<reference evidence="11 12" key="1">
    <citation type="journal article" date="2012" name="J. Bacteriol.">
        <title>Complete genome sequence of the B12-producing Shimwellia blattae strain DSM 4481, isolated from a cockroach.</title>
        <authorList>
            <person name="Brzuszkiewicz E."/>
            <person name="Waschkowitz T."/>
            <person name="Wiezer A."/>
            <person name="Daniel R."/>
        </authorList>
    </citation>
    <scope>NUCLEOTIDE SEQUENCE [LARGE SCALE GENOMIC DNA]</scope>
    <source>
        <strain evidence="12">ATCC 29907 / DSM 4481 / JCM 1650 / NBRC 105725 / CDC 9005-74</strain>
    </source>
</reference>
<evidence type="ECO:0000256" key="5">
    <source>
        <dbReference type="ARBA" id="ARBA00022741"/>
    </source>
</evidence>
<dbReference type="Proteomes" id="UP000001955">
    <property type="component" value="Chromosome"/>
</dbReference>
<dbReference type="HOGENOM" id="CLU_004652_1_1_6"/>
<dbReference type="GO" id="GO:0051391">
    <property type="term" value="P:tRNA acetylation"/>
    <property type="evidence" value="ECO:0007669"/>
    <property type="project" value="UniProtKB-UniRule"/>
</dbReference>
<feature type="domain" description="N-acetyltransferase" evidence="10">
    <location>
        <begin position="357"/>
        <end position="540"/>
    </location>
</feature>
<dbReference type="GO" id="GO:0002101">
    <property type="term" value="P:tRNA wobble cytosine modification"/>
    <property type="evidence" value="ECO:0007669"/>
    <property type="project" value="UniProtKB-UniRule"/>
</dbReference>
<evidence type="ECO:0000256" key="4">
    <source>
        <dbReference type="ARBA" id="ARBA00022694"/>
    </source>
</evidence>
<dbReference type="STRING" id="630626.EBL_c10760"/>
<dbReference type="Gene3D" id="1.20.120.890">
    <property type="entry name" value="tRNA(Met) cytidine acetyltransferase, tail domain"/>
    <property type="match status" value="1"/>
</dbReference>
<sequence length="680" mass="73958">MDDRTIVSTLCAMAQNMAHSGYRRLLVISGDAEWSLARAGQLSTALGTECLWVGPQPLVGTGCPPRQLRNLLGREFHHGVFDARSSVDAEALAAMSGTLTAGSWLILLVPPLSRWPLTPDTDSPRWSDTPAPIATPRFIHHLIRTLQSDSEVVFWSREEGLRCHEAPPRPRWQAAAGAPEAGQRAILEQLCHMPPGVAVLTAERGRGKSALAGMLLRRGPGPVLVSAPARVSTDVLARHGGEKFQFIAPDALLAALEAGSAPPADWLIIDEAAAIPGPLLARLARAFPRTLLTTTVQGYEGTGRGFLLKFCAALPGASYFTLTTPMRWCAGDPLERVISQMLLFNDLSGETQVADPVVIAPVSRQCWQEESREPAELYGLLSSAHYRTSPLDLRRMMDAPGQSFMVARGGGKMCAALWLVREGGLSAPLSQAVWAGYRRPRGNLVAQSLAAHGGSPLAATLHGLRVSRIAVIPSRQGQGTGQRLIAAARQAAGEQLDYLSVSFGYTPQLWRFWARCGFVLVRVGSRREASSGCYNAMALLPLSPRGQAMVEHEHRRLCEDWHWMQPWIDEVIPLPVAARTMLTEEDWQELAGFAFAHRPVEACTGALSRLLAYRSDGLAALRCRLVAQISDAQICRQFQLSGRKALLAHWRSEVATALAACLPDGAQSLKRQILQLQFLQ</sequence>
<dbReference type="EMBL" id="CP001560">
    <property type="protein sequence ID" value="AFJ46186.1"/>
    <property type="molecule type" value="Genomic_DNA"/>
</dbReference>
<evidence type="ECO:0000256" key="1">
    <source>
        <dbReference type="ARBA" id="ARBA00022490"/>
    </source>
</evidence>
<evidence type="ECO:0000313" key="11">
    <source>
        <dbReference type="EMBL" id="AFJ46186.1"/>
    </source>
</evidence>
<dbReference type="InterPro" id="IPR007807">
    <property type="entry name" value="TcmA/NAT10_helicase"/>
</dbReference>
<keyword evidence="6 9" id="KW-0067">ATP-binding</keyword>
<keyword evidence="5 9" id="KW-0547">Nucleotide-binding</keyword>
<evidence type="ECO:0000259" key="10">
    <source>
        <dbReference type="PROSITE" id="PS51186"/>
    </source>
</evidence>
<dbReference type="GO" id="GO:1904812">
    <property type="term" value="P:rRNA acetylation involved in maturation of SSU-rRNA"/>
    <property type="evidence" value="ECO:0007669"/>
    <property type="project" value="TreeGrafter"/>
</dbReference>
<dbReference type="Pfam" id="PF17176">
    <property type="entry name" value="tRNA_bind_3"/>
    <property type="match status" value="1"/>
</dbReference>
<keyword evidence="4 9" id="KW-0819">tRNA processing</keyword>
<dbReference type="CDD" id="cd04301">
    <property type="entry name" value="NAT_SF"/>
    <property type="match status" value="1"/>
</dbReference>
<dbReference type="InterPro" id="IPR000182">
    <property type="entry name" value="GNAT_dom"/>
</dbReference>
<evidence type="ECO:0000256" key="8">
    <source>
        <dbReference type="ARBA" id="ARBA00023315"/>
    </source>
</evidence>
<dbReference type="FunFam" id="3.40.50.300:FF:001011">
    <property type="entry name" value="tRNA(Met) cytidine acetyltransferase TmcA"/>
    <property type="match status" value="1"/>
</dbReference>
<dbReference type="InterPro" id="IPR033442">
    <property type="entry name" value="TmcA_tRNA_bind"/>
</dbReference>
<dbReference type="GO" id="GO:1990883">
    <property type="term" value="F:18S rRNA cytidine N-acetyltransferase activity"/>
    <property type="evidence" value="ECO:0007669"/>
    <property type="project" value="TreeGrafter"/>
</dbReference>
<gene>
    <name evidence="11" type="primary">ypfI</name>
    <name evidence="9" type="synonym">tmcA</name>
    <name evidence="11" type="ordered locus">EBL_c10760</name>
</gene>
<organism evidence="11 12">
    <name type="scientific">Shimwellia blattae (strain ATCC 29907 / DSM 4481 / JCM 1650 / NBRC 105725 / CDC 9005-74)</name>
    <name type="common">Escherichia blattae</name>
    <dbReference type="NCBI Taxonomy" id="630626"/>
    <lineage>
        <taxon>Bacteria</taxon>
        <taxon>Pseudomonadati</taxon>
        <taxon>Pseudomonadota</taxon>
        <taxon>Gammaproteobacteria</taxon>
        <taxon>Enterobacterales</taxon>
        <taxon>Enterobacteriaceae</taxon>
        <taxon>Shimwellia</taxon>
    </lineage>
</organism>
<comment type="caution">
    <text evidence="9">Lacks conserved residue(s) required for the propagation of feature annotation.</text>
</comment>
<keyword evidence="12" id="KW-1185">Reference proteome</keyword>
<dbReference type="Pfam" id="PF05127">
    <property type="entry name" value="NAT10_TcmA_helicase"/>
    <property type="match status" value="1"/>
</dbReference>
<dbReference type="InterPro" id="IPR038321">
    <property type="entry name" value="TmcA_C_sf"/>
</dbReference>
<dbReference type="InterPro" id="IPR027417">
    <property type="entry name" value="P-loop_NTPase"/>
</dbReference>
<dbReference type="KEGG" id="ebt:EBL_c10760"/>
<dbReference type="PANTHER" id="PTHR10925:SF5">
    <property type="entry name" value="RNA CYTIDINE ACETYLTRANSFERASE"/>
    <property type="match status" value="1"/>
</dbReference>
<keyword evidence="1 9" id="KW-0963">Cytoplasm</keyword>
<keyword evidence="7 9" id="KW-0694">RNA-binding</keyword>
<keyword evidence="3 9" id="KW-0808">Transferase</keyword>
<evidence type="ECO:0000256" key="7">
    <source>
        <dbReference type="ARBA" id="ARBA00022884"/>
    </source>
</evidence>
<feature type="binding site" evidence="9">
    <location>
        <begin position="469"/>
        <end position="471"/>
    </location>
    <ligand>
        <name>acetyl-CoA</name>
        <dbReference type="ChEBI" id="CHEBI:57288"/>
    </ligand>
</feature>
<dbReference type="eggNOG" id="COG1444">
    <property type="taxonomic scope" value="Bacteria"/>
</dbReference>
<feature type="binding site" evidence="9">
    <location>
        <position position="327"/>
    </location>
    <ligand>
        <name>ATP</name>
        <dbReference type="ChEBI" id="CHEBI:30616"/>
    </ligand>
</feature>
<dbReference type="GO" id="GO:0005524">
    <property type="term" value="F:ATP binding"/>
    <property type="evidence" value="ECO:0007669"/>
    <property type="project" value="UniProtKB-UniRule"/>
</dbReference>
<dbReference type="FunFam" id="3.40.50.11040:FF:000003">
    <property type="entry name" value="tRNA(Met) cytidine acetyltransferase TmcA"/>
    <property type="match status" value="1"/>
</dbReference>
<evidence type="ECO:0000256" key="2">
    <source>
        <dbReference type="ARBA" id="ARBA00022555"/>
    </source>
</evidence>
<evidence type="ECO:0000313" key="12">
    <source>
        <dbReference type="Proteomes" id="UP000001955"/>
    </source>
</evidence>
<feature type="binding site" evidence="9">
    <location>
        <position position="183"/>
    </location>
    <ligand>
        <name>ATP</name>
        <dbReference type="ChEBI" id="CHEBI:30616"/>
    </ligand>
</feature>
<comment type="catalytic activity">
    <reaction evidence="9">
        <text>cytidine(34) in elongator tRNA(Met) + acetyl-CoA + ATP + H2O = N(4)-acetylcytidine(34) in elongator tRNA(Met) + ADP + phosphate + CoA + H(+)</text>
        <dbReference type="Rhea" id="RHEA:43788"/>
        <dbReference type="Rhea" id="RHEA-COMP:10693"/>
        <dbReference type="Rhea" id="RHEA-COMP:10694"/>
        <dbReference type="ChEBI" id="CHEBI:15377"/>
        <dbReference type="ChEBI" id="CHEBI:15378"/>
        <dbReference type="ChEBI" id="CHEBI:30616"/>
        <dbReference type="ChEBI" id="CHEBI:43474"/>
        <dbReference type="ChEBI" id="CHEBI:57287"/>
        <dbReference type="ChEBI" id="CHEBI:57288"/>
        <dbReference type="ChEBI" id="CHEBI:74900"/>
        <dbReference type="ChEBI" id="CHEBI:82748"/>
        <dbReference type="ChEBI" id="CHEBI:456216"/>
        <dbReference type="EC" id="2.3.1.193"/>
    </reaction>
</comment>
<dbReference type="InterPro" id="IPR016181">
    <property type="entry name" value="Acyl_CoA_acyltransferase"/>
</dbReference>
<dbReference type="PATRIC" id="fig|630626.3.peg.1041"/>
<dbReference type="GO" id="GO:0005737">
    <property type="term" value="C:cytoplasm"/>
    <property type="evidence" value="ECO:0007669"/>
    <property type="project" value="UniProtKB-SubCell"/>
</dbReference>
<dbReference type="InterPro" id="IPR032672">
    <property type="entry name" value="TmcA/NAT10/Kre33"/>
</dbReference>
<evidence type="ECO:0000256" key="9">
    <source>
        <dbReference type="HAMAP-Rule" id="MF_01886"/>
    </source>
</evidence>
<dbReference type="Gene3D" id="3.40.50.300">
    <property type="entry name" value="P-loop containing nucleotide triphosphate hydrolases"/>
    <property type="match status" value="1"/>
</dbReference>
<dbReference type="SUPFAM" id="SSF52540">
    <property type="entry name" value="P-loop containing nucleoside triphosphate hydrolases"/>
    <property type="match status" value="1"/>
</dbReference>
<proteinExistence type="inferred from homology"/>
<dbReference type="FunFam" id="3.40.630.30:FF:000054">
    <property type="entry name" value="tRNA(Met) cytidine acetyltransferase TmcA"/>
    <property type="match status" value="1"/>
</dbReference>
<dbReference type="PROSITE" id="PS51186">
    <property type="entry name" value="GNAT"/>
    <property type="match status" value="1"/>
</dbReference>
<dbReference type="Gene3D" id="3.40.50.11040">
    <property type="match status" value="1"/>
</dbReference>
<protein>
    <recommendedName>
        <fullName evidence="9">tRNA(Met) cytidine acetyltransferase TmcA</fullName>
        <ecNumber evidence="9">2.3.1.193</ecNumber>
    </recommendedName>
</protein>
<comment type="similarity">
    <text evidence="9">Belongs to the TmcA family.</text>
</comment>
<dbReference type="GO" id="GO:0000049">
    <property type="term" value="F:tRNA binding"/>
    <property type="evidence" value="ECO:0007669"/>
    <property type="project" value="UniProtKB-UniRule"/>
</dbReference>
<dbReference type="GO" id="GO:0051392">
    <property type="term" value="F:tRNA cytidine N4-acetyltransferase activity"/>
    <property type="evidence" value="ECO:0007669"/>
    <property type="project" value="UniProtKB-UniRule"/>
</dbReference>
<evidence type="ECO:0000256" key="6">
    <source>
        <dbReference type="ARBA" id="ARBA00022840"/>
    </source>
</evidence>
<keyword evidence="8 9" id="KW-0012">Acyltransferase</keyword>
<feature type="binding site" evidence="9">
    <location>
        <position position="515"/>
    </location>
    <ligand>
        <name>acetyl-CoA</name>
        <dbReference type="ChEBI" id="CHEBI:57288"/>
    </ligand>
</feature>
<dbReference type="InterPro" id="IPR013562">
    <property type="entry name" value="TmcA/NAT10_N"/>
</dbReference>
<dbReference type="PANTHER" id="PTHR10925">
    <property type="entry name" value="N-ACETYLTRANSFERASE 10"/>
    <property type="match status" value="1"/>
</dbReference>
<dbReference type="HAMAP" id="MF_01886">
    <property type="entry name" value="tRNA_acetyltr_TmcA"/>
    <property type="match status" value="1"/>
</dbReference>
<dbReference type="Pfam" id="PF13718">
    <property type="entry name" value="GNAT_acetyltr_2"/>
    <property type="match status" value="1"/>
</dbReference>
<feature type="binding site" evidence="9">
    <location>
        <begin position="177"/>
        <end position="178"/>
    </location>
    <ligand>
        <name>ATP</name>
        <dbReference type="ChEBI" id="CHEBI:30616"/>
    </ligand>
</feature>
<dbReference type="AlphaFoldDB" id="I2B6N2"/>
<dbReference type="EC" id="2.3.1.193" evidence="9"/>
<comment type="subcellular location">
    <subcellularLocation>
        <location evidence="9">Cytoplasm</location>
    </subcellularLocation>
</comment>
<evidence type="ECO:0000256" key="3">
    <source>
        <dbReference type="ARBA" id="ARBA00022679"/>
    </source>
</evidence>
<dbReference type="Pfam" id="PF08351">
    <property type="entry name" value="TmcA_N"/>
    <property type="match status" value="1"/>
</dbReference>
<dbReference type="InterPro" id="IPR024914">
    <property type="entry name" value="tRNA_acetyltr_TmcA"/>
</dbReference>
<accession>I2B6N2</accession>